<gene>
    <name evidence="2" type="ORF">E6O75_ATG03681</name>
</gene>
<evidence type="ECO:0000313" key="2">
    <source>
        <dbReference type="EMBL" id="TID25818.1"/>
    </source>
</evidence>
<dbReference type="InterPro" id="IPR001214">
    <property type="entry name" value="SET_dom"/>
</dbReference>
<dbReference type="CDD" id="cd20071">
    <property type="entry name" value="SET_SMYD"/>
    <property type="match status" value="1"/>
</dbReference>
<dbReference type="AlphaFoldDB" id="A0A4Z1PBS6"/>
<dbReference type="SUPFAM" id="SSF82199">
    <property type="entry name" value="SET domain"/>
    <property type="match status" value="1"/>
</dbReference>
<evidence type="ECO:0000259" key="1">
    <source>
        <dbReference type="PROSITE" id="PS50280"/>
    </source>
</evidence>
<dbReference type="PROSITE" id="PS50280">
    <property type="entry name" value="SET"/>
    <property type="match status" value="1"/>
</dbReference>
<dbReference type="STRING" id="86259.A0A4Z1PBS6"/>
<dbReference type="EMBL" id="SNSC02000003">
    <property type="protein sequence ID" value="TID25818.1"/>
    <property type="molecule type" value="Genomic_DNA"/>
</dbReference>
<evidence type="ECO:0000313" key="3">
    <source>
        <dbReference type="Proteomes" id="UP000298493"/>
    </source>
</evidence>
<name>A0A4Z1PBS6_9PEZI</name>
<dbReference type="InterPro" id="IPR053185">
    <property type="entry name" value="SET_domain_protein"/>
</dbReference>
<proteinExistence type="predicted"/>
<sequence>MSSYTVRAVAENGSKANGLYATRNIKAGEAIIEEDPLLSLRITNPSTFFPSEHDGDSTLVQSAIDGLNTQERNDFLALCYDESRVTSDASGRITGGWTANLERVFTNRFDHHNEDGSIQISVFKDCARANNSCVPNAYFYFGDEKQGIIRAVTNIERDEEITIDYLVNWMTRSERAKAMIWTRSGVVRCDCKACTDYTEDPAKHAYYETSDARRKELEKLRILLQKYYPSEEKSSWKFRDLCDAIEKRGETLLGGTSRPQKLLLEAAEKYVEIMEYEAIYDERYLQGLLMVVYFDDAATGRLECTPARDRAAQYGKLIYGEGWGRFVKVYTPYWPES</sequence>
<dbReference type="Gene3D" id="2.170.270.10">
    <property type="entry name" value="SET domain"/>
    <property type="match status" value="1"/>
</dbReference>
<organism evidence="2 3">
    <name type="scientific">Venturia nashicola</name>
    <dbReference type="NCBI Taxonomy" id="86259"/>
    <lineage>
        <taxon>Eukaryota</taxon>
        <taxon>Fungi</taxon>
        <taxon>Dikarya</taxon>
        <taxon>Ascomycota</taxon>
        <taxon>Pezizomycotina</taxon>
        <taxon>Dothideomycetes</taxon>
        <taxon>Pleosporomycetidae</taxon>
        <taxon>Venturiales</taxon>
        <taxon>Venturiaceae</taxon>
        <taxon>Venturia</taxon>
    </lineage>
</organism>
<dbReference type="Proteomes" id="UP000298493">
    <property type="component" value="Unassembled WGS sequence"/>
</dbReference>
<protein>
    <recommendedName>
        <fullName evidence="1">SET domain-containing protein</fullName>
    </recommendedName>
</protein>
<dbReference type="InterPro" id="IPR046341">
    <property type="entry name" value="SET_dom_sf"/>
</dbReference>
<feature type="domain" description="SET" evidence="1">
    <location>
        <begin position="1"/>
        <end position="166"/>
    </location>
</feature>
<dbReference type="PANTHER" id="PTHR47332:SF4">
    <property type="entry name" value="SET DOMAIN-CONTAINING PROTEIN 5"/>
    <property type="match status" value="1"/>
</dbReference>
<reference evidence="2 3" key="1">
    <citation type="submission" date="2019-04" db="EMBL/GenBank/DDBJ databases">
        <title>High contiguity whole genome sequence and gene annotation resource for two Venturia nashicola isolates.</title>
        <authorList>
            <person name="Prokchorchik M."/>
            <person name="Won K."/>
            <person name="Lee Y."/>
            <person name="Choi E.D."/>
            <person name="Segonzac C."/>
            <person name="Sohn K.H."/>
        </authorList>
    </citation>
    <scope>NUCLEOTIDE SEQUENCE [LARGE SCALE GENOMIC DNA]</scope>
    <source>
        <strain evidence="2 3">PRI2</strain>
    </source>
</reference>
<dbReference type="PANTHER" id="PTHR47332">
    <property type="entry name" value="SET DOMAIN-CONTAINING PROTEIN 5"/>
    <property type="match status" value="1"/>
</dbReference>
<accession>A0A4Z1PBS6</accession>
<dbReference type="Pfam" id="PF00856">
    <property type="entry name" value="SET"/>
    <property type="match status" value="1"/>
</dbReference>
<comment type="caution">
    <text evidence="2">The sequence shown here is derived from an EMBL/GenBank/DDBJ whole genome shotgun (WGS) entry which is preliminary data.</text>
</comment>
<keyword evidence="3" id="KW-1185">Reference proteome</keyword>